<dbReference type="RefSeq" id="XP_064685109.1">
    <property type="nucleotide sequence ID" value="XM_064827907.1"/>
</dbReference>
<proteinExistence type="predicted"/>
<gene>
    <name evidence="2" type="primary">LAP3_1</name>
    <name evidence="2" type="ORF">ATC70_008661</name>
</gene>
<accession>A0AAN7DKL7</accession>
<evidence type="ECO:0000256" key="1">
    <source>
        <dbReference type="SAM" id="Phobius"/>
    </source>
</evidence>
<evidence type="ECO:0000313" key="2">
    <source>
        <dbReference type="EMBL" id="KAK4518443.1"/>
    </source>
</evidence>
<keyword evidence="1" id="KW-0472">Membrane</keyword>
<comment type="caution">
    <text evidence="2">The sequence shown here is derived from an EMBL/GenBank/DDBJ whole genome shotgun (WGS) entry which is preliminary data.</text>
</comment>
<keyword evidence="1" id="KW-0812">Transmembrane</keyword>
<evidence type="ECO:0000313" key="3">
    <source>
        <dbReference type="Proteomes" id="UP001304243"/>
    </source>
</evidence>
<organism evidence="2 3">
    <name type="scientific">Mucor velutinosus</name>
    <dbReference type="NCBI Taxonomy" id="708070"/>
    <lineage>
        <taxon>Eukaryota</taxon>
        <taxon>Fungi</taxon>
        <taxon>Fungi incertae sedis</taxon>
        <taxon>Mucoromycota</taxon>
        <taxon>Mucoromycotina</taxon>
        <taxon>Mucoromycetes</taxon>
        <taxon>Mucorales</taxon>
        <taxon>Mucorineae</taxon>
        <taxon>Mucoraceae</taxon>
        <taxon>Mucor</taxon>
    </lineage>
</organism>
<name>A0AAN7DKL7_9FUNG</name>
<dbReference type="EC" id="3.4.22.40" evidence="2"/>
<dbReference type="Proteomes" id="UP001304243">
    <property type="component" value="Unassembled WGS sequence"/>
</dbReference>
<dbReference type="EMBL" id="JASEJX010000012">
    <property type="protein sequence ID" value="KAK4518443.1"/>
    <property type="molecule type" value="Genomic_DNA"/>
</dbReference>
<dbReference type="AlphaFoldDB" id="A0AAN7DKL7"/>
<sequence>MGEENVVVATAGPTLTSVQVALIAMGVVACSSFVLAVYIWGRSLVNQRRERMLDNATTTAAAEIAAEERVYRQQQQYHHVHDYARSTIHDTSLLQQHRLRQQPAYTNNTAYFVHNGLPLPPTYRSEN</sequence>
<keyword evidence="3" id="KW-1185">Reference proteome</keyword>
<keyword evidence="2" id="KW-0378">Hydrolase</keyword>
<reference evidence="2 3" key="1">
    <citation type="submission" date="2022-11" db="EMBL/GenBank/DDBJ databases">
        <title>Mucor velutinosus strain NIH1002 WGS.</title>
        <authorList>
            <person name="Subramanian P."/>
            <person name="Mullikin J.C."/>
            <person name="Segre J.A."/>
            <person name="Zelazny A.M."/>
        </authorList>
    </citation>
    <scope>NUCLEOTIDE SEQUENCE [LARGE SCALE GENOMIC DNA]</scope>
    <source>
        <strain evidence="2 3">NIH1002</strain>
    </source>
</reference>
<dbReference type="GeneID" id="89952347"/>
<dbReference type="GO" id="GO:0004197">
    <property type="term" value="F:cysteine-type endopeptidase activity"/>
    <property type="evidence" value="ECO:0007669"/>
    <property type="project" value="UniProtKB-EC"/>
</dbReference>
<protein>
    <submittedName>
        <fullName evidence="2">Bleomycin hydrolase</fullName>
        <ecNumber evidence="2">3.4.22.40</ecNumber>
    </submittedName>
</protein>
<keyword evidence="1" id="KW-1133">Transmembrane helix</keyword>
<feature type="transmembrane region" description="Helical" evidence="1">
    <location>
        <begin position="20"/>
        <end position="41"/>
    </location>
</feature>